<name>A0A0F9LE09_9ZZZZ</name>
<feature type="domain" description="Fibronectin type-III" evidence="2">
    <location>
        <begin position="33"/>
        <end position="125"/>
    </location>
</feature>
<feature type="transmembrane region" description="Helical" evidence="1">
    <location>
        <begin position="359"/>
        <end position="377"/>
    </location>
</feature>
<evidence type="ECO:0000256" key="1">
    <source>
        <dbReference type="SAM" id="Phobius"/>
    </source>
</evidence>
<keyword evidence="1" id="KW-1133">Transmembrane helix</keyword>
<keyword evidence="1" id="KW-0472">Membrane</keyword>
<evidence type="ECO:0000313" key="3">
    <source>
        <dbReference type="EMBL" id="KKM25680.1"/>
    </source>
</evidence>
<organism evidence="3">
    <name type="scientific">marine sediment metagenome</name>
    <dbReference type="NCBI Taxonomy" id="412755"/>
    <lineage>
        <taxon>unclassified sequences</taxon>
        <taxon>metagenomes</taxon>
        <taxon>ecological metagenomes</taxon>
    </lineage>
</organism>
<accession>A0A0F9LE09</accession>
<dbReference type="InterPro" id="IPR013783">
    <property type="entry name" value="Ig-like_fold"/>
</dbReference>
<dbReference type="InterPro" id="IPR036116">
    <property type="entry name" value="FN3_sf"/>
</dbReference>
<comment type="caution">
    <text evidence="3">The sequence shown here is derived from an EMBL/GenBank/DDBJ whole genome shotgun (WGS) entry which is preliminary data.</text>
</comment>
<keyword evidence="1" id="KW-0812">Transmembrane</keyword>
<evidence type="ECO:0000259" key="2">
    <source>
        <dbReference type="PROSITE" id="PS50853"/>
    </source>
</evidence>
<reference evidence="3" key="1">
    <citation type="journal article" date="2015" name="Nature">
        <title>Complex archaea that bridge the gap between prokaryotes and eukaryotes.</title>
        <authorList>
            <person name="Spang A."/>
            <person name="Saw J.H."/>
            <person name="Jorgensen S.L."/>
            <person name="Zaremba-Niedzwiedzka K."/>
            <person name="Martijn J."/>
            <person name="Lind A.E."/>
            <person name="van Eijk R."/>
            <person name="Schleper C."/>
            <person name="Guy L."/>
            <person name="Ettema T.J."/>
        </authorList>
    </citation>
    <scope>NUCLEOTIDE SEQUENCE</scope>
</reference>
<dbReference type="EMBL" id="LAZR01012666">
    <property type="protein sequence ID" value="KKM25680.1"/>
    <property type="molecule type" value="Genomic_DNA"/>
</dbReference>
<protein>
    <recommendedName>
        <fullName evidence="2">Fibronectin type-III domain-containing protein</fullName>
    </recommendedName>
</protein>
<dbReference type="AlphaFoldDB" id="A0A0F9LE09"/>
<proteinExistence type="predicted"/>
<sequence length="404" mass="46148">MILTSVVFIQYIGFMMAPLNGGGGTPPEEYNSLPSTPVLDSIQPNPNINDVIYLHWSNSLRVWYYNVWRHKSGESWEIIKIAIIDDDTFTDTETKSNGLYYYRIEAVNNIGEVYSNIKSVTIDNPEFPGSVKEAHLETIIPSVSLSGEISLVWVIESGIIHTTYVERRVEGGSWFNIKTFNQVIGGGSYIDILNDFGTYEYRIRSVFWEGYDKNYYSNEQSVEVAEDDPDPVDLLDPVYPTPTPTPVYPTNPSIIINNGAETTDSFDLTLTLYCDDADEMQFRIDINTYLNWTTYSTTYILTITKGNLISNIYRIGVIFRNENGTTEDAGYDKIFDDILYEEPTQEKDDEPPLPFDYTMIYILIVVLGVLIGAGILLRNRKKRRSKNKASYNKNKPIRSIKRNF</sequence>
<gene>
    <name evidence="3" type="ORF">LCGC14_1592580</name>
</gene>
<dbReference type="PROSITE" id="PS50853">
    <property type="entry name" value="FN3"/>
    <property type="match status" value="1"/>
</dbReference>
<dbReference type="SUPFAM" id="SSF49265">
    <property type="entry name" value="Fibronectin type III"/>
    <property type="match status" value="1"/>
</dbReference>
<dbReference type="InterPro" id="IPR003961">
    <property type="entry name" value="FN3_dom"/>
</dbReference>
<dbReference type="Gene3D" id="2.60.40.10">
    <property type="entry name" value="Immunoglobulins"/>
    <property type="match status" value="1"/>
</dbReference>